<sequence length="367" mass="40416">MEKSFTDLIEEVQKPGLCHRCGGCVTFCSAINFGALELGQDGRPRYKDPEKCIECGICYMICPVNHELDNETRNLVGWHEPMGNVIGTTVLRALDPEVRAAGTDGGVVTATLLRLFDQGRIDGAIVCRQTSPFVRQPALARTREDILAAAGSHYDESHGMEIFGNEYSTYSPSIRAMGPLSQGALSRVAFVGTPCQIMTLRKMQALGIVPSDAIKYVLGLFCTQNFIFGEKERAKLEELGGFSWEDIAKINVRERLQIFTKSGEVIKIEFDKLKFMIRPACRFCDDYSAEYADISFGGVGAEPGWTTAISRTPLGRAVLADARDSVLEQYNLSQNPRYASEALAKVEELSRKKKESAARCLDASGRA</sequence>
<evidence type="ECO:0000259" key="4">
    <source>
        <dbReference type="PROSITE" id="PS51379"/>
    </source>
</evidence>
<keyword evidence="6" id="KW-1185">Reference proteome</keyword>
<dbReference type="RefSeq" id="WP_163300559.1">
    <property type="nucleotide sequence ID" value="NZ_JAAGRQ010000005.1"/>
</dbReference>
<accession>A0A7K3NI61</accession>
<dbReference type="PANTHER" id="PTHR31332:SF0">
    <property type="entry name" value="7-HYDROXYMETHYL CHLOROPHYLL A REDUCTASE, CHLOROPLASTIC"/>
    <property type="match status" value="1"/>
</dbReference>
<dbReference type="PANTHER" id="PTHR31332">
    <property type="entry name" value="7-HYDROXYMETHYL CHLOROPHYLL A REDUCTASE, CHLOROPLASTIC"/>
    <property type="match status" value="1"/>
</dbReference>
<keyword evidence="1" id="KW-0479">Metal-binding</keyword>
<dbReference type="InterPro" id="IPR017900">
    <property type="entry name" value="4Fe4S_Fe_S_CS"/>
</dbReference>
<dbReference type="InterPro" id="IPR007525">
    <property type="entry name" value="FrhB_FdhB_C"/>
</dbReference>
<protein>
    <submittedName>
        <fullName evidence="5">4Fe-4S dicluster domain-containing protein</fullName>
    </submittedName>
</protein>
<dbReference type="EMBL" id="JAAGRQ010000005">
    <property type="protein sequence ID" value="NDY55503.1"/>
    <property type="molecule type" value="Genomic_DNA"/>
</dbReference>
<comment type="caution">
    <text evidence="5">The sequence shown here is derived from an EMBL/GenBank/DDBJ whole genome shotgun (WGS) entry which is preliminary data.</text>
</comment>
<evidence type="ECO:0000313" key="5">
    <source>
        <dbReference type="EMBL" id="NDY55503.1"/>
    </source>
</evidence>
<dbReference type="Pfam" id="PF04432">
    <property type="entry name" value="FrhB_FdhB_C"/>
    <property type="match status" value="1"/>
</dbReference>
<proteinExistence type="predicted"/>
<dbReference type="Proteomes" id="UP000469724">
    <property type="component" value="Unassembled WGS sequence"/>
</dbReference>
<dbReference type="Pfam" id="PF04422">
    <property type="entry name" value="FrhB_FdhB_N"/>
    <property type="match status" value="1"/>
</dbReference>
<keyword evidence="3" id="KW-0411">Iron-sulfur</keyword>
<dbReference type="SUPFAM" id="SSF54862">
    <property type="entry name" value="4Fe-4S ferredoxins"/>
    <property type="match status" value="1"/>
</dbReference>
<dbReference type="Gene3D" id="3.30.70.20">
    <property type="match status" value="1"/>
</dbReference>
<evidence type="ECO:0000313" key="6">
    <source>
        <dbReference type="Proteomes" id="UP000469724"/>
    </source>
</evidence>
<gene>
    <name evidence="5" type="ORF">G3N56_01925</name>
</gene>
<dbReference type="GO" id="GO:0052592">
    <property type="term" value="F:oxidoreductase activity, acting on CH or CH2 groups, with an iron-sulfur protein as acceptor"/>
    <property type="evidence" value="ECO:0007669"/>
    <property type="project" value="TreeGrafter"/>
</dbReference>
<dbReference type="InterPro" id="IPR045220">
    <property type="entry name" value="FRHB/FDHB/HCAR-like"/>
</dbReference>
<name>A0A7K3NI61_9BACT</name>
<evidence type="ECO:0000256" key="2">
    <source>
        <dbReference type="ARBA" id="ARBA00023004"/>
    </source>
</evidence>
<reference evidence="5 6" key="1">
    <citation type="submission" date="2020-02" db="EMBL/GenBank/DDBJ databases">
        <title>Comparative genomics of sulfur disproportionating microorganisms.</title>
        <authorList>
            <person name="Ward L.M."/>
            <person name="Bertran E."/>
            <person name="Johnston D.T."/>
        </authorList>
    </citation>
    <scope>NUCLEOTIDE SEQUENCE [LARGE SCALE GENOMIC DNA]</scope>
    <source>
        <strain evidence="5 6">DSM 3696</strain>
    </source>
</reference>
<dbReference type="PROSITE" id="PS51379">
    <property type="entry name" value="4FE4S_FER_2"/>
    <property type="match status" value="1"/>
</dbReference>
<dbReference type="AlphaFoldDB" id="A0A7K3NI61"/>
<evidence type="ECO:0000256" key="1">
    <source>
        <dbReference type="ARBA" id="ARBA00022723"/>
    </source>
</evidence>
<dbReference type="GO" id="GO:0046872">
    <property type="term" value="F:metal ion binding"/>
    <property type="evidence" value="ECO:0007669"/>
    <property type="project" value="UniProtKB-KW"/>
</dbReference>
<dbReference type="InterPro" id="IPR017896">
    <property type="entry name" value="4Fe4S_Fe-S-bd"/>
</dbReference>
<feature type="domain" description="4Fe-4S ferredoxin-type" evidence="4">
    <location>
        <begin position="42"/>
        <end position="73"/>
    </location>
</feature>
<dbReference type="GO" id="GO:0051536">
    <property type="term" value="F:iron-sulfur cluster binding"/>
    <property type="evidence" value="ECO:0007669"/>
    <property type="project" value="UniProtKB-KW"/>
</dbReference>
<evidence type="ECO:0000256" key="3">
    <source>
        <dbReference type="ARBA" id="ARBA00023014"/>
    </source>
</evidence>
<organism evidence="5 6">
    <name type="scientific">Desulfolutivibrio sulfodismutans</name>
    <dbReference type="NCBI Taxonomy" id="63561"/>
    <lineage>
        <taxon>Bacteria</taxon>
        <taxon>Pseudomonadati</taxon>
        <taxon>Thermodesulfobacteriota</taxon>
        <taxon>Desulfovibrionia</taxon>
        <taxon>Desulfovibrionales</taxon>
        <taxon>Desulfovibrionaceae</taxon>
        <taxon>Desulfolutivibrio</taxon>
    </lineage>
</organism>
<dbReference type="Pfam" id="PF13237">
    <property type="entry name" value="Fer4_10"/>
    <property type="match status" value="1"/>
</dbReference>
<dbReference type="PROSITE" id="PS00198">
    <property type="entry name" value="4FE4S_FER_1"/>
    <property type="match status" value="1"/>
</dbReference>
<dbReference type="InterPro" id="IPR007516">
    <property type="entry name" value="Co_F420_Hydgase/DH_bsu_N"/>
</dbReference>
<keyword evidence="2" id="KW-0408">Iron</keyword>